<feature type="region of interest" description="Disordered" evidence="1">
    <location>
        <begin position="306"/>
        <end position="325"/>
    </location>
</feature>
<proteinExistence type="predicted"/>
<evidence type="ECO:0000256" key="1">
    <source>
        <dbReference type="SAM" id="MobiDB-lite"/>
    </source>
</evidence>
<feature type="region of interest" description="Disordered" evidence="1">
    <location>
        <begin position="214"/>
        <end position="246"/>
    </location>
</feature>
<evidence type="ECO:0000313" key="2">
    <source>
        <dbReference type="EMBL" id="CAD8795048.1"/>
    </source>
</evidence>
<organism evidence="2">
    <name type="scientific">Hemiselmis tepida</name>
    <dbReference type="NCBI Taxonomy" id="464990"/>
    <lineage>
        <taxon>Eukaryota</taxon>
        <taxon>Cryptophyceae</taxon>
        <taxon>Cryptomonadales</taxon>
        <taxon>Hemiselmidaceae</taxon>
        <taxon>Hemiselmis</taxon>
    </lineage>
</organism>
<name>A0A7S0YVE7_9CRYP</name>
<evidence type="ECO:0008006" key="3">
    <source>
        <dbReference type="Google" id="ProtNLM"/>
    </source>
</evidence>
<gene>
    <name evidence="2" type="ORF">HTEP1355_LOCUS8687</name>
</gene>
<sequence length="325" mass="35300">MDSLIRGQFPHIVPRHPESLTMSQRAWRQALPPTDAMQPQPILPPIKCLSTLPELHAGRATAGSDSVVLLPPGLQANFGESQQLLLHNGLKQAHLQLLGVNQVATQRPMAAHIVPGGGLCAATREVNERYLQAAYGIMQHETQQLHLGRMSTGNVLQPGLQVWPAFQPANVPGPVLPPGLLQSLAVGPVLASLLCPANPKAPADDVDATLFRTASATSATSPRGSCHDDGRRSGTPPKKKVRSQTLEASHAREIFMKRPMNQPKNCASRRLAGELAKKYNVANNTIRDIWHRRSWARATKSLWNDLENKSAPGSLTLSDYSEESE</sequence>
<feature type="compositionally biased region" description="Polar residues" evidence="1">
    <location>
        <begin position="214"/>
        <end position="223"/>
    </location>
</feature>
<reference evidence="2" key="1">
    <citation type="submission" date="2021-01" db="EMBL/GenBank/DDBJ databases">
        <authorList>
            <person name="Corre E."/>
            <person name="Pelletier E."/>
            <person name="Niang G."/>
            <person name="Scheremetjew M."/>
            <person name="Finn R."/>
            <person name="Kale V."/>
            <person name="Holt S."/>
            <person name="Cochrane G."/>
            <person name="Meng A."/>
            <person name="Brown T."/>
            <person name="Cohen L."/>
        </authorList>
    </citation>
    <scope>NUCLEOTIDE SEQUENCE</scope>
    <source>
        <strain evidence="2">CCMP443</strain>
    </source>
</reference>
<protein>
    <recommendedName>
        <fullName evidence="3">RWP-RK domain-containing protein</fullName>
    </recommendedName>
</protein>
<accession>A0A7S0YVE7</accession>
<dbReference type="AlphaFoldDB" id="A0A7S0YVE7"/>
<dbReference type="EMBL" id="HBFN01015040">
    <property type="protein sequence ID" value="CAD8795048.1"/>
    <property type="molecule type" value="Transcribed_RNA"/>
</dbReference>